<gene>
    <name evidence="1" type="ORF">DSO57_1006854</name>
</gene>
<dbReference type="EMBL" id="QTSX02004990">
    <property type="protein sequence ID" value="KAJ9062786.1"/>
    <property type="molecule type" value="Genomic_DNA"/>
</dbReference>
<evidence type="ECO:0000313" key="2">
    <source>
        <dbReference type="Proteomes" id="UP001165960"/>
    </source>
</evidence>
<proteinExistence type="predicted"/>
<protein>
    <submittedName>
        <fullName evidence="1">Uncharacterized protein</fullName>
    </submittedName>
</protein>
<sequence>MGPSNTMGFTPMRFVASANPDESQGNVSSLAPITAIIDIFRVNNWKNLRSIKPKANKRSLNFMKRKPKLNRDSSWQQESNPLTMFYHADEKLRTTILSLNRARNTSLGKFLQHIRRVHRAQKHLLATVYLIYSGVDEHRKISKDHRLHLPPNDQIELESGFSEGIFFAAQALTNGFRIRGIEYCTQDLIDPAKSLCAAMDALRFVFRTRASKSTIPPYNDLDAVLIDFDRSWTGFEAAICSSYFQLGKDPSRRSRTHDLDMFTILLSDTLIRATELNLIVSERVSYLDPEVMIFLPRLALFAGLTHFSQLVNLTDEEKCFWWLKPHAPLLRSLHLTLLELPISHLNCLEAMLAGSDPPTIQEKVSSPFSITRTLRGSSANIDPVNVPDEEPNRDLSKKPTSYFNCTSKERKQLFPKCATI</sequence>
<accession>A0ACC2SKL2</accession>
<organism evidence="1 2">
    <name type="scientific">Entomophthora muscae</name>
    <dbReference type="NCBI Taxonomy" id="34485"/>
    <lineage>
        <taxon>Eukaryota</taxon>
        <taxon>Fungi</taxon>
        <taxon>Fungi incertae sedis</taxon>
        <taxon>Zoopagomycota</taxon>
        <taxon>Entomophthoromycotina</taxon>
        <taxon>Entomophthoromycetes</taxon>
        <taxon>Entomophthorales</taxon>
        <taxon>Entomophthoraceae</taxon>
        <taxon>Entomophthora</taxon>
    </lineage>
</organism>
<keyword evidence="2" id="KW-1185">Reference proteome</keyword>
<name>A0ACC2SKL2_9FUNG</name>
<comment type="caution">
    <text evidence="1">The sequence shown here is derived from an EMBL/GenBank/DDBJ whole genome shotgun (WGS) entry which is preliminary data.</text>
</comment>
<reference evidence="1" key="1">
    <citation type="submission" date="2022-04" db="EMBL/GenBank/DDBJ databases">
        <title>Genome of the entomopathogenic fungus Entomophthora muscae.</title>
        <authorList>
            <person name="Elya C."/>
            <person name="Lovett B.R."/>
            <person name="Lee E."/>
            <person name="Macias A.M."/>
            <person name="Hajek A.E."/>
            <person name="De Bivort B.L."/>
            <person name="Kasson M.T."/>
            <person name="De Fine Licht H.H."/>
            <person name="Stajich J.E."/>
        </authorList>
    </citation>
    <scope>NUCLEOTIDE SEQUENCE</scope>
    <source>
        <strain evidence="1">Berkeley</strain>
    </source>
</reference>
<evidence type="ECO:0000313" key="1">
    <source>
        <dbReference type="EMBL" id="KAJ9062786.1"/>
    </source>
</evidence>
<dbReference type="Proteomes" id="UP001165960">
    <property type="component" value="Unassembled WGS sequence"/>
</dbReference>